<reference evidence="1" key="1">
    <citation type="journal article" date="2020" name="mSystems">
        <title>Genome- and Community-Level Interaction Insights into Carbon Utilization and Element Cycling Functions of Hydrothermarchaeota in Hydrothermal Sediment.</title>
        <authorList>
            <person name="Zhou Z."/>
            <person name="Liu Y."/>
            <person name="Xu W."/>
            <person name="Pan J."/>
            <person name="Luo Z.H."/>
            <person name="Li M."/>
        </authorList>
    </citation>
    <scope>NUCLEOTIDE SEQUENCE [LARGE SCALE GENOMIC DNA]</scope>
    <source>
        <strain evidence="1">SpSt-1235</strain>
    </source>
</reference>
<organism evidence="1">
    <name type="scientific">Salinimicrobium catena</name>
    <dbReference type="NCBI Taxonomy" id="390640"/>
    <lineage>
        <taxon>Bacteria</taxon>
        <taxon>Pseudomonadati</taxon>
        <taxon>Bacteroidota</taxon>
        <taxon>Flavobacteriia</taxon>
        <taxon>Flavobacteriales</taxon>
        <taxon>Flavobacteriaceae</taxon>
        <taxon>Salinimicrobium</taxon>
    </lineage>
</organism>
<name>A0A7C2M7P3_9FLAO</name>
<dbReference type="AlphaFoldDB" id="A0A7C2M7P3"/>
<dbReference type="EMBL" id="DSEE01000121">
    <property type="protein sequence ID" value="HER39899.1"/>
    <property type="molecule type" value="Genomic_DNA"/>
</dbReference>
<gene>
    <name evidence="1" type="ORF">ENO10_01625</name>
</gene>
<protein>
    <recommendedName>
        <fullName evidence="2">Ig-like domain-containing protein</fullName>
    </recommendedName>
</protein>
<comment type="caution">
    <text evidence="1">The sequence shown here is derived from an EMBL/GenBank/DDBJ whole genome shotgun (WGS) entry which is preliminary data.</text>
</comment>
<dbReference type="Proteomes" id="UP000885753">
    <property type="component" value="Unassembled WGS sequence"/>
</dbReference>
<feature type="non-terminal residue" evidence="1">
    <location>
        <position position="429"/>
    </location>
</feature>
<evidence type="ECO:0000313" key="1">
    <source>
        <dbReference type="EMBL" id="HER39899.1"/>
    </source>
</evidence>
<sequence>MSLFLFAFIFFSGTYSYGQTCPTVEDQNTTDPGNQQYFCDSQIPEVQDLTATGEVVWYADQTGTTPIASTQLLADGTIYYAGNVDGTCAGSRESVTATIYSQPDILGIKETTTKQSLPTLAFCVADVNNPDIYLSNIRTSADDSGTIQWYDSQTGGNILPADTELVNGATYWVDQENPYGSCRTNRRSVKIQLNSEPAPEGEPAQDFCAANNPTLANIVASGDVRYFVSETSVTELSPATPLEDGKTYYLASVGDICVSVERLAVTVTVDDLTIIDDSQGFCETENATVANLEPTDGVWYADAQFTTPLDAGEALVHGENYFLEIAEGSCTTTEVTADIYPAPDAGTPTELTYCSNDPAVDLFAQIEGTPDPAGTFEPALTNNEFNPANYDAGEVEFTYTVEGNEYCEDAVNTITITIVAAPDAGTPTE</sequence>
<evidence type="ECO:0008006" key="2">
    <source>
        <dbReference type="Google" id="ProtNLM"/>
    </source>
</evidence>
<accession>A0A7C2M7P3</accession>
<proteinExistence type="predicted"/>